<dbReference type="EMBL" id="CM044704">
    <property type="protein sequence ID" value="KAI5668862.1"/>
    <property type="molecule type" value="Genomic_DNA"/>
</dbReference>
<name>A0ACC0B8A7_CATRO</name>
<protein>
    <submittedName>
        <fullName evidence="1">Uncharacterized protein</fullName>
    </submittedName>
</protein>
<sequence length="145" mass="16382">MLLTLFSTNIALFSINQNKQSFDVNLMSQSPREWKLGPITRAQRKKLKIHEDNGMASGRQGLEDHTLSRTVGSTLPSSVGLGRKTCLIHIIVHYLKFSHYAANHAIFVAFQGNDIVHVIEYNLMKGLPWITLIKILTLPLEDRDS</sequence>
<accession>A0ACC0B8A7</accession>
<proteinExistence type="predicted"/>
<gene>
    <name evidence="1" type="ORF">M9H77_18715</name>
</gene>
<evidence type="ECO:0000313" key="2">
    <source>
        <dbReference type="Proteomes" id="UP001060085"/>
    </source>
</evidence>
<reference evidence="2" key="1">
    <citation type="journal article" date="2023" name="Nat. Plants">
        <title>Single-cell RNA sequencing provides a high-resolution roadmap for understanding the multicellular compartmentation of specialized metabolism.</title>
        <authorList>
            <person name="Sun S."/>
            <person name="Shen X."/>
            <person name="Li Y."/>
            <person name="Li Y."/>
            <person name="Wang S."/>
            <person name="Li R."/>
            <person name="Zhang H."/>
            <person name="Shen G."/>
            <person name="Guo B."/>
            <person name="Wei J."/>
            <person name="Xu J."/>
            <person name="St-Pierre B."/>
            <person name="Chen S."/>
            <person name="Sun C."/>
        </authorList>
    </citation>
    <scope>NUCLEOTIDE SEQUENCE [LARGE SCALE GENOMIC DNA]</scope>
</reference>
<comment type="caution">
    <text evidence="1">The sequence shown here is derived from an EMBL/GenBank/DDBJ whole genome shotgun (WGS) entry which is preliminary data.</text>
</comment>
<organism evidence="1 2">
    <name type="scientific">Catharanthus roseus</name>
    <name type="common">Madagascar periwinkle</name>
    <name type="synonym">Vinca rosea</name>
    <dbReference type="NCBI Taxonomy" id="4058"/>
    <lineage>
        <taxon>Eukaryota</taxon>
        <taxon>Viridiplantae</taxon>
        <taxon>Streptophyta</taxon>
        <taxon>Embryophyta</taxon>
        <taxon>Tracheophyta</taxon>
        <taxon>Spermatophyta</taxon>
        <taxon>Magnoliopsida</taxon>
        <taxon>eudicotyledons</taxon>
        <taxon>Gunneridae</taxon>
        <taxon>Pentapetalae</taxon>
        <taxon>asterids</taxon>
        <taxon>lamiids</taxon>
        <taxon>Gentianales</taxon>
        <taxon>Apocynaceae</taxon>
        <taxon>Rauvolfioideae</taxon>
        <taxon>Vinceae</taxon>
        <taxon>Catharanthinae</taxon>
        <taxon>Catharanthus</taxon>
    </lineage>
</organism>
<evidence type="ECO:0000313" key="1">
    <source>
        <dbReference type="EMBL" id="KAI5668862.1"/>
    </source>
</evidence>
<dbReference type="Proteomes" id="UP001060085">
    <property type="component" value="Linkage Group LG04"/>
</dbReference>
<keyword evidence="2" id="KW-1185">Reference proteome</keyword>